<proteinExistence type="predicted"/>
<keyword evidence="2" id="KW-0808">Transferase</keyword>
<feature type="transmembrane region" description="Helical" evidence="1">
    <location>
        <begin position="58"/>
        <end position="78"/>
    </location>
</feature>
<gene>
    <name evidence="2" type="ORF">FJSC11DRAFT_3330</name>
</gene>
<protein>
    <submittedName>
        <fullName evidence="2">Serine/threonine kinase</fullName>
    </submittedName>
</protein>
<keyword evidence="3" id="KW-1185">Reference proteome</keyword>
<accession>G6FWT1</accession>
<keyword evidence="1" id="KW-1133">Transmembrane helix</keyword>
<evidence type="ECO:0000313" key="3">
    <source>
        <dbReference type="Proteomes" id="UP000004344"/>
    </source>
</evidence>
<organism evidence="2 3">
    <name type="scientific">Fischerella thermalis JSC-11</name>
    <dbReference type="NCBI Taxonomy" id="741277"/>
    <lineage>
        <taxon>Bacteria</taxon>
        <taxon>Bacillati</taxon>
        <taxon>Cyanobacteriota</taxon>
        <taxon>Cyanophyceae</taxon>
        <taxon>Nostocales</taxon>
        <taxon>Hapalosiphonaceae</taxon>
        <taxon>Fischerella</taxon>
    </lineage>
</organism>
<evidence type="ECO:0000313" key="2">
    <source>
        <dbReference type="EMBL" id="EHC11096.1"/>
    </source>
</evidence>
<dbReference type="GO" id="GO:0016301">
    <property type="term" value="F:kinase activity"/>
    <property type="evidence" value="ECO:0007669"/>
    <property type="project" value="UniProtKB-KW"/>
</dbReference>
<name>G6FWT1_9CYAN</name>
<dbReference type="EMBL" id="AGIZ01000010">
    <property type="protein sequence ID" value="EHC11096.1"/>
    <property type="molecule type" value="Genomic_DNA"/>
</dbReference>
<dbReference type="AlphaFoldDB" id="G6FWT1"/>
<keyword evidence="1" id="KW-0812">Transmembrane</keyword>
<keyword evidence="1" id="KW-0472">Membrane</keyword>
<dbReference type="GeneID" id="35797560"/>
<reference evidence="2 3" key="1">
    <citation type="submission" date="2011-09" db="EMBL/GenBank/DDBJ databases">
        <title>The draft genome of Fischerella sp. JSC-11.</title>
        <authorList>
            <consortium name="US DOE Joint Genome Institute (JGI-PGF)"/>
            <person name="Lucas S."/>
            <person name="Han J."/>
            <person name="Lapidus A."/>
            <person name="Cheng J.-F."/>
            <person name="Goodwin L."/>
            <person name="Pitluck S."/>
            <person name="Peters L."/>
            <person name="Land M.L."/>
            <person name="Hauser L."/>
            <person name="Sarkisova S."/>
            <person name="Bryant D.A."/>
            <person name="Brown I."/>
            <person name="Woyke T.J."/>
        </authorList>
    </citation>
    <scope>NUCLEOTIDE SEQUENCE [LARGE SCALE GENOMIC DNA]</scope>
    <source>
        <strain evidence="2 3">JSC-11</strain>
    </source>
</reference>
<sequence length="191" mass="21352">MIEPSLERRLTSAQEAITVLQRDFAPVAIQKPAISKIRLTKDGNYLKIFIPPVGFHPLFGMGSLFAIAWNSFILLWTVGVMLTPFPSNIPLALISLPFWGASFLMGNTVLFALFLGIYLRVDQKHITLTWEILGWKFPRNRPAPRQKITKLVYIPKHSTSDFLGAKTEVPTGNINCVASVGALIQKQKYNG</sequence>
<feature type="transmembrane region" description="Helical" evidence="1">
    <location>
        <begin position="98"/>
        <end position="119"/>
    </location>
</feature>
<evidence type="ECO:0000256" key="1">
    <source>
        <dbReference type="SAM" id="Phobius"/>
    </source>
</evidence>
<dbReference type="RefSeq" id="WP_009458325.1">
    <property type="nucleotide sequence ID" value="NZ_AGIZ01000010.1"/>
</dbReference>
<dbReference type="Proteomes" id="UP000004344">
    <property type="component" value="Unassembled WGS sequence"/>
</dbReference>
<keyword evidence="2" id="KW-0418">Kinase</keyword>
<comment type="caution">
    <text evidence="2">The sequence shown here is derived from an EMBL/GenBank/DDBJ whole genome shotgun (WGS) entry which is preliminary data.</text>
</comment>
<dbReference type="PATRIC" id="fig|741277.3.peg.2721"/>